<sequence>MIPLGLDLPVTREEAIKIFEQLEKRFAEEREEREKREQEEKQNKQK</sequence>
<organism evidence="2 3">
    <name type="scientific">Staphylococcus intermedius NCTC 11048</name>
    <dbReference type="NCBI Taxonomy" id="1141106"/>
    <lineage>
        <taxon>Bacteria</taxon>
        <taxon>Bacillati</taxon>
        <taxon>Bacillota</taxon>
        <taxon>Bacilli</taxon>
        <taxon>Bacillales</taxon>
        <taxon>Staphylococcaceae</taxon>
        <taxon>Staphylococcus</taxon>
        <taxon>Staphylococcus intermedius group</taxon>
    </lineage>
</organism>
<reference evidence="2 3" key="1">
    <citation type="submission" date="2018-06" db="EMBL/GenBank/DDBJ databases">
        <authorList>
            <consortium name="Pathogen Informatics"/>
            <person name="Doyle S."/>
        </authorList>
    </citation>
    <scope>NUCLEOTIDE SEQUENCE [LARGE SCALE GENOMIC DNA]</scope>
    <source>
        <strain evidence="3">NCTC 11048</strain>
    </source>
</reference>
<keyword evidence="1" id="KW-0175">Coiled coil</keyword>
<dbReference type="RefSeq" id="WP_019167924.1">
    <property type="nucleotide sequence ID" value="NZ_CAIB01000099.1"/>
</dbReference>
<accession>A0A380G7B6</accession>
<dbReference type="STRING" id="1141106.GCA_000308095_01882"/>
<gene>
    <name evidence="2" type="ORF">NCTC11048_02099</name>
</gene>
<dbReference type="EMBL" id="UHDP01000003">
    <property type="protein sequence ID" value="SUM47029.1"/>
    <property type="molecule type" value="Genomic_DNA"/>
</dbReference>
<dbReference type="Proteomes" id="UP000255549">
    <property type="component" value="Unassembled WGS sequence"/>
</dbReference>
<evidence type="ECO:0000256" key="1">
    <source>
        <dbReference type="SAM" id="Coils"/>
    </source>
</evidence>
<proteinExistence type="predicted"/>
<evidence type="ECO:0000313" key="3">
    <source>
        <dbReference type="Proteomes" id="UP000255549"/>
    </source>
</evidence>
<dbReference type="AlphaFoldDB" id="A0A380G7B6"/>
<name>A0A380G7B6_STAIN</name>
<evidence type="ECO:0000313" key="2">
    <source>
        <dbReference type="EMBL" id="SUM47029.1"/>
    </source>
</evidence>
<protein>
    <submittedName>
        <fullName evidence="2">Uncharacterized protein</fullName>
    </submittedName>
</protein>
<feature type="coiled-coil region" evidence="1">
    <location>
        <begin position="12"/>
        <end position="44"/>
    </location>
</feature>
<keyword evidence="3" id="KW-1185">Reference proteome</keyword>